<dbReference type="InterPro" id="IPR032719">
    <property type="entry name" value="WbsX"/>
</dbReference>
<dbReference type="OrthoDB" id="9816424at2"/>
<accession>A0A1H6HKM5</accession>
<organism evidence="1 2">
    <name type="scientific">Chryseobacterium culicis</name>
    <dbReference type="NCBI Taxonomy" id="680127"/>
    <lineage>
        <taxon>Bacteria</taxon>
        <taxon>Pseudomonadati</taxon>
        <taxon>Bacteroidota</taxon>
        <taxon>Flavobacteriia</taxon>
        <taxon>Flavobacteriales</taxon>
        <taxon>Weeksellaceae</taxon>
        <taxon>Chryseobacterium group</taxon>
        <taxon>Chryseobacterium</taxon>
    </lineage>
</organism>
<gene>
    <name evidence="1" type="ORF">SAMN05421593_2731</name>
</gene>
<evidence type="ECO:0000313" key="2">
    <source>
        <dbReference type="Proteomes" id="UP000198561"/>
    </source>
</evidence>
<dbReference type="EMBL" id="FNWQ01000003">
    <property type="protein sequence ID" value="SEH34758.1"/>
    <property type="molecule type" value="Genomic_DNA"/>
</dbReference>
<dbReference type="PANTHER" id="PTHR41244">
    <property type="entry name" value="RHAMNAN SYNTHESIS F"/>
    <property type="match status" value="1"/>
</dbReference>
<dbReference type="STRING" id="680127.SAMN05421593_2731"/>
<dbReference type="Proteomes" id="UP000198561">
    <property type="component" value="Unassembled WGS sequence"/>
</dbReference>
<dbReference type="CDD" id="cd11579">
    <property type="entry name" value="Glyco_tran_WbsX"/>
    <property type="match status" value="1"/>
</dbReference>
<dbReference type="Gene3D" id="3.20.20.80">
    <property type="entry name" value="Glycosidases"/>
    <property type="match status" value="1"/>
</dbReference>
<reference evidence="1 2" key="1">
    <citation type="submission" date="2016-10" db="EMBL/GenBank/DDBJ databases">
        <authorList>
            <person name="de Groot N.N."/>
        </authorList>
    </citation>
    <scope>NUCLEOTIDE SEQUENCE [LARGE SCALE GENOMIC DNA]</scope>
    <source>
        <strain evidence="1 2">DSM 23031</strain>
    </source>
</reference>
<protein>
    <submittedName>
        <fullName evidence="1">Glycosyltransferase WbsX</fullName>
    </submittedName>
</protein>
<evidence type="ECO:0000313" key="1">
    <source>
        <dbReference type="EMBL" id="SEH34758.1"/>
    </source>
</evidence>
<dbReference type="PANTHER" id="PTHR41244:SF1">
    <property type="entry name" value="GLYCOSYLTRANSFERASE"/>
    <property type="match status" value="1"/>
</dbReference>
<dbReference type="AlphaFoldDB" id="A0A1H6HKM5"/>
<sequence>MKIRPIAIHLPQYHPFPENDEWWGKGFTEWTNVAKAKPLFDNHYQPHLPSDLGFYDLRLEEARMAQEQLAKHYGIYGFCYYHYWFNGKRLMHEPIDRKLKNPKEDLPFMLCWANENWTRRWDGNEHEVLIEQKYSVQDDEDHIDFLLPIFKDTRYIKVNNKPVIVIYKPNVFPNIQETLKCWREKAKEAGLELYICHMVFSYQKDWDQLVDGFDAAVDFEPFGIRRKSVFKEMWERRVPPKRTIIDKIKGRIIKQPVKKRFNSVPYKWMGENLILQKDFQCKLYPSLVPGWDNTSRRGENPTLILEDSTPEYFEHWLSNVKTDFTPYSEDENFIFINAWNEWAEGNHLEPDMKFGTQYLESVKKIFSDQL</sequence>
<dbReference type="RefSeq" id="WP_089692776.1">
    <property type="nucleotide sequence ID" value="NZ_FNWQ01000003.1"/>
</dbReference>
<keyword evidence="1" id="KW-0808">Transferase</keyword>
<dbReference type="Pfam" id="PF14307">
    <property type="entry name" value="Glyco_tran_WbsX"/>
    <property type="match status" value="1"/>
</dbReference>
<name>A0A1H6HKM5_CHRCI</name>
<dbReference type="GO" id="GO:0016740">
    <property type="term" value="F:transferase activity"/>
    <property type="evidence" value="ECO:0007669"/>
    <property type="project" value="UniProtKB-KW"/>
</dbReference>
<proteinExistence type="predicted"/>